<evidence type="ECO:0000256" key="5">
    <source>
        <dbReference type="ARBA" id="ARBA00023049"/>
    </source>
</evidence>
<dbReference type="Proteomes" id="UP001206483">
    <property type="component" value="Unassembled WGS sequence"/>
</dbReference>
<dbReference type="RefSeq" id="WP_253799576.1">
    <property type="nucleotide sequence ID" value="NZ_BAAAUB010000047.1"/>
</dbReference>
<evidence type="ECO:0000256" key="3">
    <source>
        <dbReference type="ARBA" id="ARBA00022801"/>
    </source>
</evidence>
<feature type="compositionally biased region" description="Basic and acidic residues" evidence="6">
    <location>
        <begin position="21"/>
        <end position="47"/>
    </location>
</feature>
<keyword evidence="9" id="KW-1185">Reference proteome</keyword>
<evidence type="ECO:0000256" key="4">
    <source>
        <dbReference type="ARBA" id="ARBA00022833"/>
    </source>
</evidence>
<comment type="caution">
    <text evidence="8">The sequence shown here is derived from an EMBL/GenBank/DDBJ whole genome shotgun (WGS) entry which is preliminary data.</text>
</comment>
<keyword evidence="4" id="KW-0862">Zinc</keyword>
<reference evidence="8 9" key="1">
    <citation type="submission" date="2022-06" db="EMBL/GenBank/DDBJ databases">
        <title>Sequencing the genomes of 1000 actinobacteria strains.</title>
        <authorList>
            <person name="Klenk H.-P."/>
        </authorList>
    </citation>
    <scope>NUCLEOTIDE SEQUENCE [LARGE SCALE GENOMIC DNA]</scope>
    <source>
        <strain evidence="8 9">DSM 41656</strain>
    </source>
</reference>
<evidence type="ECO:0000259" key="7">
    <source>
        <dbReference type="Pfam" id="PF07504"/>
    </source>
</evidence>
<feature type="region of interest" description="Disordered" evidence="6">
    <location>
        <begin position="1"/>
        <end position="73"/>
    </location>
</feature>
<dbReference type="EMBL" id="JAMZDX010000004">
    <property type="protein sequence ID" value="MCP2310927.1"/>
    <property type="molecule type" value="Genomic_DNA"/>
</dbReference>
<gene>
    <name evidence="8" type="ORF">FHR36_004090</name>
</gene>
<feature type="domain" description="FTP" evidence="7">
    <location>
        <begin position="40"/>
        <end position="74"/>
    </location>
</feature>
<keyword evidence="5" id="KW-0482">Metalloprotease</keyword>
<dbReference type="InterPro" id="IPR011096">
    <property type="entry name" value="FTP_domain"/>
</dbReference>
<keyword evidence="3" id="KW-0378">Hydrolase</keyword>
<proteinExistence type="predicted"/>
<keyword evidence="2" id="KW-0479">Metal-binding</keyword>
<evidence type="ECO:0000256" key="2">
    <source>
        <dbReference type="ARBA" id="ARBA00022723"/>
    </source>
</evidence>
<dbReference type="Pfam" id="PF07504">
    <property type="entry name" value="FTP"/>
    <property type="match status" value="1"/>
</dbReference>
<evidence type="ECO:0000256" key="6">
    <source>
        <dbReference type="SAM" id="MobiDB-lite"/>
    </source>
</evidence>
<evidence type="ECO:0000313" key="9">
    <source>
        <dbReference type="Proteomes" id="UP001206483"/>
    </source>
</evidence>
<evidence type="ECO:0000256" key="1">
    <source>
        <dbReference type="ARBA" id="ARBA00022670"/>
    </source>
</evidence>
<evidence type="ECO:0000313" key="8">
    <source>
        <dbReference type="EMBL" id="MCP2310927.1"/>
    </source>
</evidence>
<accession>A0ABT1J0K1</accession>
<name>A0ABT1J0K1_9ACTN</name>
<organism evidence="8 9">
    <name type="scientific">Kitasatospora paracochleata</name>
    <dbReference type="NCBI Taxonomy" id="58354"/>
    <lineage>
        <taxon>Bacteria</taxon>
        <taxon>Bacillati</taxon>
        <taxon>Actinomycetota</taxon>
        <taxon>Actinomycetes</taxon>
        <taxon>Kitasatosporales</taxon>
        <taxon>Streptomycetaceae</taxon>
        <taxon>Kitasatospora</taxon>
    </lineage>
</organism>
<sequence>MSVWIAGATRTAAALQPGAREAPKPRSVLEDADRSPHSHSHTRDDRTFAGLPVLGGDPVAHTTPDGSVKGVDNATAGPVVVASAIPVSHSHKEPRC</sequence>
<protein>
    <recommendedName>
        <fullName evidence="7">FTP domain-containing protein</fullName>
    </recommendedName>
</protein>
<keyword evidence="1" id="KW-0645">Protease</keyword>